<comment type="caution">
    <text evidence="4">The sequence shown here is derived from an EMBL/GenBank/DDBJ whole genome shotgun (WGS) entry which is preliminary data.</text>
</comment>
<evidence type="ECO:0000256" key="1">
    <source>
        <dbReference type="ARBA" id="ARBA00007118"/>
    </source>
</evidence>
<evidence type="ECO:0000313" key="4">
    <source>
        <dbReference type="EMBL" id="GET22333.1"/>
    </source>
</evidence>
<evidence type="ECO:0000256" key="2">
    <source>
        <dbReference type="ARBA" id="ARBA00023002"/>
    </source>
</evidence>
<dbReference type="EMBL" id="BLAU01000001">
    <property type="protein sequence ID" value="GET22333.1"/>
    <property type="molecule type" value="Genomic_DNA"/>
</dbReference>
<dbReference type="SUPFAM" id="SSF55469">
    <property type="entry name" value="FMN-dependent nitroreductase-like"/>
    <property type="match status" value="1"/>
</dbReference>
<dbReference type="InterPro" id="IPR029479">
    <property type="entry name" value="Nitroreductase"/>
</dbReference>
<accession>A0ABQ0ZLU0</accession>
<sequence length="176" mass="20018">MYTQDIKTMKKMVAERFSPTTFNNQPVSDELINDMLDVARWAPSSYNEQPWKFLVAHNGEENFQKIYNALMEGNQNWAGDAPVLVVTLANNNYARNGKPNRHAWHDTGMAMGFFLMAGVEAGVQVHQMGGFFPEKIERNIELPEGYHPVAVAAIGYTQETAEQESRTRKPVREIRL</sequence>
<dbReference type="Pfam" id="PF00881">
    <property type="entry name" value="Nitroreductase"/>
    <property type="match status" value="1"/>
</dbReference>
<comment type="similarity">
    <text evidence="1">Belongs to the nitroreductase family.</text>
</comment>
<proteinExistence type="inferred from homology"/>
<reference evidence="4 5" key="1">
    <citation type="submission" date="2019-10" db="EMBL/GenBank/DDBJ databases">
        <title>Prolixibacter strains distinguished by the presence of nitrate reductase genes were adept at nitrate-dependent anaerobic corrosion of metallic iron and carbon steel.</title>
        <authorList>
            <person name="Iino T."/>
            <person name="Shono N."/>
            <person name="Ito K."/>
            <person name="Nakamura R."/>
            <person name="Sueoka K."/>
            <person name="Harayama S."/>
            <person name="Ohkuma M."/>
        </authorList>
    </citation>
    <scope>NUCLEOTIDE SEQUENCE [LARGE SCALE GENOMIC DNA]</scope>
    <source>
        <strain evidence="4 5">MIC1-1</strain>
    </source>
</reference>
<keyword evidence="5" id="KW-1185">Reference proteome</keyword>
<dbReference type="RefSeq" id="WP_170108989.1">
    <property type="nucleotide sequence ID" value="NZ_BLAU01000001.1"/>
</dbReference>
<dbReference type="PANTHER" id="PTHR43673:SF10">
    <property type="entry name" value="NADH DEHYDROGENASE_NAD(P)H NITROREDUCTASE XCC3605-RELATED"/>
    <property type="match status" value="1"/>
</dbReference>
<evidence type="ECO:0000259" key="3">
    <source>
        <dbReference type="Pfam" id="PF00881"/>
    </source>
</evidence>
<dbReference type="PANTHER" id="PTHR43673">
    <property type="entry name" value="NAD(P)H NITROREDUCTASE YDGI-RELATED"/>
    <property type="match status" value="1"/>
</dbReference>
<feature type="domain" description="Nitroreductase" evidence="3">
    <location>
        <begin position="14"/>
        <end position="75"/>
    </location>
</feature>
<dbReference type="Proteomes" id="UP000396862">
    <property type="component" value="Unassembled WGS sequence"/>
</dbReference>
<dbReference type="Gene3D" id="3.40.109.10">
    <property type="entry name" value="NADH Oxidase"/>
    <property type="match status" value="1"/>
</dbReference>
<protein>
    <recommendedName>
        <fullName evidence="3">Nitroreductase domain-containing protein</fullName>
    </recommendedName>
</protein>
<dbReference type="CDD" id="cd02138">
    <property type="entry name" value="TdsD-like"/>
    <property type="match status" value="1"/>
</dbReference>
<evidence type="ECO:0000313" key="5">
    <source>
        <dbReference type="Proteomes" id="UP000396862"/>
    </source>
</evidence>
<organism evidence="4 5">
    <name type="scientific">Prolixibacter denitrificans</name>
    <dbReference type="NCBI Taxonomy" id="1541063"/>
    <lineage>
        <taxon>Bacteria</taxon>
        <taxon>Pseudomonadati</taxon>
        <taxon>Bacteroidota</taxon>
        <taxon>Bacteroidia</taxon>
        <taxon>Marinilabiliales</taxon>
        <taxon>Prolixibacteraceae</taxon>
        <taxon>Prolixibacter</taxon>
    </lineage>
</organism>
<dbReference type="InterPro" id="IPR000415">
    <property type="entry name" value="Nitroreductase-like"/>
</dbReference>
<keyword evidence="2" id="KW-0560">Oxidoreductase</keyword>
<gene>
    <name evidence="4" type="ORF">JCM18694_25790</name>
</gene>
<name>A0ABQ0ZLU0_9BACT</name>